<comment type="caution">
    <text evidence="1">The sequence shown here is derived from an EMBL/GenBank/DDBJ whole genome shotgun (WGS) entry which is preliminary data.</text>
</comment>
<protein>
    <submittedName>
        <fullName evidence="1">Uncharacterized protein</fullName>
    </submittedName>
</protein>
<dbReference type="RefSeq" id="WP_138400602.1">
    <property type="nucleotide sequence ID" value="NZ_JBAFVI010000005.1"/>
</dbReference>
<accession>A0A6C1KDX3</accession>
<dbReference type="Proteomes" id="UP000305131">
    <property type="component" value="Unassembled WGS sequence"/>
</dbReference>
<dbReference type="GeneID" id="95775072"/>
<name>A0A6C1KDX3_XANAU</name>
<sequence length="133" mass="14361">MNATDSLLVPLVDAGNLNGLKHGLGSRYRFWRDESGVRHVFSVYPADAAPDYPDALAVVTRRTPAGAIAMWAGPAGEAARNAALRTHGDEIHIHVFGEEGAPTLRRLMDRGTVLSAPRATGLPRCRNDRRHAA</sequence>
<gene>
    <name evidence="1" type="ORF">FBQ73_16585</name>
</gene>
<organism evidence="1 2">
    <name type="scientific">Xanthobacter autotrophicus</name>
    <dbReference type="NCBI Taxonomy" id="280"/>
    <lineage>
        <taxon>Bacteria</taxon>
        <taxon>Pseudomonadati</taxon>
        <taxon>Pseudomonadota</taxon>
        <taxon>Alphaproteobacteria</taxon>
        <taxon>Hyphomicrobiales</taxon>
        <taxon>Xanthobacteraceae</taxon>
        <taxon>Xanthobacter</taxon>
    </lineage>
</organism>
<proteinExistence type="predicted"/>
<evidence type="ECO:0000313" key="1">
    <source>
        <dbReference type="EMBL" id="TLX41737.1"/>
    </source>
</evidence>
<dbReference type="OrthoDB" id="8456956at2"/>
<dbReference type="EMBL" id="VAUP01000035">
    <property type="protein sequence ID" value="TLX41737.1"/>
    <property type="molecule type" value="Genomic_DNA"/>
</dbReference>
<dbReference type="AlphaFoldDB" id="A0A6C1KDX3"/>
<reference evidence="1 2" key="1">
    <citation type="submission" date="2019-05" db="EMBL/GenBank/DDBJ databases">
        <authorList>
            <person name="Zhou X."/>
        </authorList>
    </citation>
    <scope>NUCLEOTIDE SEQUENCE [LARGE SCALE GENOMIC DNA]</scope>
    <source>
        <strain evidence="1 2">DSM 432</strain>
    </source>
</reference>
<evidence type="ECO:0000313" key="2">
    <source>
        <dbReference type="Proteomes" id="UP000305131"/>
    </source>
</evidence>